<dbReference type="Gene3D" id="3.30.70.270">
    <property type="match status" value="1"/>
</dbReference>
<sequence length="445" mass="51165">MEHEAGQAVGQPAVYLSHNISPPQPLDLRNSGEAAENFKLWKEKYNNYFIISRLENESSAFQLAMFKHSVGDEGLKVIKTFGYNEHVNSSNWKVVMAKLEAHYQDTKNRQYKESESDGSEDDERKTKSVEKKISCKFCGFEHWPDKRKCPAWGKTCNKCKRKNHFAKRCRKSAIYCIESEEEEISVVRIQAMKEKAYVEKEKISPCDRTLVMWNGIKVKPLGTCVVRVVNLRNQKKYDVKFLIVKDDLTPLLGLKTTEEMRLLTIHKENFISTVFCKKTEVVDKHAEVFNDDSGRLPGIVHLEVDPNHKPVVLPARKIPVSVRDQFKVELQRLERLGVITPVEEPTVWVSQIVVAMKKSGALPVCIDPKPLNEALKRERYQIPVIDDLLPDLSEARVFSKVDLASAFWHLELDEESSKLTTFSTPYGRLRWLRLPFGLNVSSEIF</sequence>
<comment type="caution">
    <text evidence="3">The sequence shown here is derived from an EMBL/GenBank/DDBJ whole genome shotgun (WGS) entry which is preliminary data.</text>
</comment>
<dbReference type="Pfam" id="PF00078">
    <property type="entry name" value="RVT_1"/>
    <property type="match status" value="1"/>
</dbReference>
<evidence type="ECO:0000313" key="4">
    <source>
        <dbReference type="Proteomes" id="UP001152795"/>
    </source>
</evidence>
<evidence type="ECO:0000256" key="1">
    <source>
        <dbReference type="SAM" id="MobiDB-lite"/>
    </source>
</evidence>
<dbReference type="Proteomes" id="UP001152795">
    <property type="component" value="Unassembled WGS sequence"/>
</dbReference>
<dbReference type="OrthoDB" id="5968890at2759"/>
<accession>A0A7D9ILC0</accession>
<name>A0A7D9ILC0_PARCT</name>
<dbReference type="CDD" id="cd01647">
    <property type="entry name" value="RT_LTR"/>
    <property type="match status" value="1"/>
</dbReference>
<dbReference type="SUPFAM" id="SSF56672">
    <property type="entry name" value="DNA/RNA polymerases"/>
    <property type="match status" value="1"/>
</dbReference>
<dbReference type="PANTHER" id="PTHR37984:SF8">
    <property type="entry name" value="CCHC-TYPE DOMAIN-CONTAINING PROTEIN"/>
    <property type="match status" value="1"/>
</dbReference>
<dbReference type="PANTHER" id="PTHR37984">
    <property type="entry name" value="PROTEIN CBG26694"/>
    <property type="match status" value="1"/>
</dbReference>
<feature type="region of interest" description="Disordered" evidence="1">
    <location>
        <begin position="106"/>
        <end position="125"/>
    </location>
</feature>
<reference evidence="3" key="1">
    <citation type="submission" date="2020-04" db="EMBL/GenBank/DDBJ databases">
        <authorList>
            <person name="Alioto T."/>
            <person name="Alioto T."/>
            <person name="Gomez Garrido J."/>
        </authorList>
    </citation>
    <scope>NUCLEOTIDE SEQUENCE</scope>
    <source>
        <strain evidence="3">A484AB</strain>
    </source>
</reference>
<dbReference type="InterPro" id="IPR043128">
    <property type="entry name" value="Rev_trsase/Diguanyl_cyclase"/>
</dbReference>
<evidence type="ECO:0000259" key="2">
    <source>
        <dbReference type="Pfam" id="PF00078"/>
    </source>
</evidence>
<dbReference type="InterPro" id="IPR043502">
    <property type="entry name" value="DNA/RNA_pol_sf"/>
</dbReference>
<proteinExistence type="predicted"/>
<dbReference type="AlphaFoldDB" id="A0A7D9ILC0"/>
<feature type="compositionally biased region" description="Basic and acidic residues" evidence="1">
    <location>
        <begin position="106"/>
        <end position="115"/>
    </location>
</feature>
<feature type="domain" description="Reverse transcriptase" evidence="2">
    <location>
        <begin position="366"/>
        <end position="445"/>
    </location>
</feature>
<dbReference type="Gene3D" id="3.10.10.10">
    <property type="entry name" value="HIV Type 1 Reverse Transcriptase, subunit A, domain 1"/>
    <property type="match status" value="1"/>
</dbReference>
<evidence type="ECO:0000313" key="3">
    <source>
        <dbReference type="EMBL" id="CAB4009594.1"/>
    </source>
</evidence>
<keyword evidence="4" id="KW-1185">Reference proteome</keyword>
<gene>
    <name evidence="3" type="ORF">PACLA_8A033339</name>
</gene>
<protein>
    <recommendedName>
        <fullName evidence="2">Reverse transcriptase domain-containing protein</fullName>
    </recommendedName>
</protein>
<dbReference type="EMBL" id="CACRXK020006506">
    <property type="protein sequence ID" value="CAB4009594.1"/>
    <property type="molecule type" value="Genomic_DNA"/>
</dbReference>
<dbReference type="InterPro" id="IPR050951">
    <property type="entry name" value="Retrovirus_Pol_polyprotein"/>
</dbReference>
<dbReference type="InterPro" id="IPR000477">
    <property type="entry name" value="RT_dom"/>
</dbReference>
<organism evidence="3 4">
    <name type="scientific">Paramuricea clavata</name>
    <name type="common">Red gorgonian</name>
    <name type="synonym">Violescent sea-whip</name>
    <dbReference type="NCBI Taxonomy" id="317549"/>
    <lineage>
        <taxon>Eukaryota</taxon>
        <taxon>Metazoa</taxon>
        <taxon>Cnidaria</taxon>
        <taxon>Anthozoa</taxon>
        <taxon>Octocorallia</taxon>
        <taxon>Malacalcyonacea</taxon>
        <taxon>Plexauridae</taxon>
        <taxon>Paramuricea</taxon>
    </lineage>
</organism>